<dbReference type="PANTHER" id="PTHR20935:SF0">
    <property type="entry name" value="SERINE_THREONINE-PROTEIN PHOSPHATASE PGAM5, MITOCHONDRIAL"/>
    <property type="match status" value="1"/>
</dbReference>
<dbReference type="CDD" id="cd07067">
    <property type="entry name" value="HP_PGM_like"/>
    <property type="match status" value="1"/>
</dbReference>
<dbReference type="Gene3D" id="3.40.50.1240">
    <property type="entry name" value="Phosphoglycerate mutase-like"/>
    <property type="match status" value="1"/>
</dbReference>
<dbReference type="GO" id="GO:0016787">
    <property type="term" value="F:hydrolase activity"/>
    <property type="evidence" value="ECO:0007669"/>
    <property type="project" value="UniProtKB-KW"/>
</dbReference>
<dbReference type="Pfam" id="PF00300">
    <property type="entry name" value="His_Phos_1"/>
    <property type="match status" value="1"/>
</dbReference>
<dbReference type="AlphaFoldDB" id="A0A432WHG6"/>
<comment type="caution">
    <text evidence="2">The sequence shown here is derived from an EMBL/GenBank/DDBJ whole genome shotgun (WGS) entry which is preliminary data.</text>
</comment>
<organism evidence="2 3">
    <name type="scientific">Aliidiomarina soli</name>
    <dbReference type="NCBI Taxonomy" id="1928574"/>
    <lineage>
        <taxon>Bacteria</taxon>
        <taxon>Pseudomonadati</taxon>
        <taxon>Pseudomonadota</taxon>
        <taxon>Gammaproteobacteria</taxon>
        <taxon>Alteromonadales</taxon>
        <taxon>Idiomarinaceae</taxon>
        <taxon>Aliidiomarina</taxon>
    </lineage>
</organism>
<evidence type="ECO:0000256" key="1">
    <source>
        <dbReference type="ARBA" id="ARBA00022801"/>
    </source>
</evidence>
<dbReference type="EMBL" id="PIPO01000003">
    <property type="protein sequence ID" value="RUO33262.1"/>
    <property type="molecule type" value="Genomic_DNA"/>
</dbReference>
<keyword evidence="3" id="KW-1185">Reference proteome</keyword>
<sequence>MASIYLMRHGQASFGSENYDQLSDTGYAQACFNGEFLARQEVLPGRIISGSLQRQRQTVEGLLQGIKQSGVDNVPLWQENPAWNEFNHSEVLDVHGREAGALREQIAGQPDQERYFQEYFVAAMKRWVGGAQANDYKESFADFEQRIAEASTELFGSLKLGERVLVVTSGGPISLVVRELLGMNVEQALRLNWRLVNGGITKVSVSSRHGAQLISLNEHMHFNGPERTLLSAR</sequence>
<dbReference type="PANTHER" id="PTHR20935">
    <property type="entry name" value="PHOSPHOGLYCERATE MUTASE-RELATED"/>
    <property type="match status" value="1"/>
</dbReference>
<dbReference type="InterPro" id="IPR051021">
    <property type="entry name" value="Mito_Ser/Thr_phosphatase"/>
</dbReference>
<keyword evidence="1" id="KW-0378">Hydrolase</keyword>
<proteinExistence type="predicted"/>
<dbReference type="SMART" id="SM00855">
    <property type="entry name" value="PGAM"/>
    <property type="match status" value="1"/>
</dbReference>
<reference evidence="2 3" key="1">
    <citation type="journal article" date="2011" name="Front. Microbiol.">
        <title>Genomic signatures of strain selection and enhancement in Bacillus atrophaeus var. globigii, a historical biowarfare simulant.</title>
        <authorList>
            <person name="Gibbons H.S."/>
            <person name="Broomall S.M."/>
            <person name="McNew L.A."/>
            <person name="Daligault H."/>
            <person name="Chapman C."/>
            <person name="Bruce D."/>
            <person name="Karavis M."/>
            <person name="Krepps M."/>
            <person name="McGregor P.A."/>
            <person name="Hong C."/>
            <person name="Park K.H."/>
            <person name="Akmal A."/>
            <person name="Feldman A."/>
            <person name="Lin J.S."/>
            <person name="Chang W.E."/>
            <person name="Higgs B.W."/>
            <person name="Demirev P."/>
            <person name="Lindquist J."/>
            <person name="Liem A."/>
            <person name="Fochler E."/>
            <person name="Read T.D."/>
            <person name="Tapia R."/>
            <person name="Johnson S."/>
            <person name="Bishop-Lilly K.A."/>
            <person name="Detter C."/>
            <person name="Han C."/>
            <person name="Sozhamannan S."/>
            <person name="Rosenzweig C.N."/>
            <person name="Skowronski E.W."/>
        </authorList>
    </citation>
    <scope>NUCLEOTIDE SEQUENCE [LARGE SCALE GENOMIC DNA]</scope>
    <source>
        <strain evidence="2 3">Y4G10-17</strain>
    </source>
</reference>
<dbReference type="InterPro" id="IPR013078">
    <property type="entry name" value="His_Pase_superF_clade-1"/>
</dbReference>
<dbReference type="Proteomes" id="UP000287823">
    <property type="component" value="Unassembled WGS sequence"/>
</dbReference>
<evidence type="ECO:0000313" key="3">
    <source>
        <dbReference type="Proteomes" id="UP000287823"/>
    </source>
</evidence>
<name>A0A432WHG6_9GAMM</name>
<dbReference type="RefSeq" id="WP_126798980.1">
    <property type="nucleotide sequence ID" value="NZ_PIPO01000003.1"/>
</dbReference>
<accession>A0A432WHG6</accession>
<protein>
    <submittedName>
        <fullName evidence="2">Histidine phosphatase family protein</fullName>
    </submittedName>
</protein>
<dbReference type="InterPro" id="IPR029033">
    <property type="entry name" value="His_PPase_superfam"/>
</dbReference>
<evidence type="ECO:0000313" key="2">
    <source>
        <dbReference type="EMBL" id="RUO33262.1"/>
    </source>
</evidence>
<gene>
    <name evidence="2" type="ORF">CWE14_08555</name>
</gene>
<dbReference type="SUPFAM" id="SSF53254">
    <property type="entry name" value="Phosphoglycerate mutase-like"/>
    <property type="match status" value="1"/>
</dbReference>